<keyword evidence="5 7" id="KW-1133">Transmembrane helix</keyword>
<dbReference type="InterPro" id="IPR003593">
    <property type="entry name" value="AAA+_ATPase"/>
</dbReference>
<dbReference type="SUPFAM" id="SSF52540">
    <property type="entry name" value="P-loop containing nucleoside triphosphate hydrolases"/>
    <property type="match status" value="1"/>
</dbReference>
<proteinExistence type="predicted"/>
<dbReference type="EMBL" id="BMMZ01000001">
    <property type="protein sequence ID" value="GGL50318.1"/>
    <property type="molecule type" value="Genomic_DNA"/>
</dbReference>
<keyword evidence="4" id="KW-0067">ATP-binding</keyword>
<keyword evidence="10" id="KW-1185">Reference proteome</keyword>
<dbReference type="InterPro" id="IPR039421">
    <property type="entry name" value="Type_1_exporter"/>
</dbReference>
<dbReference type="GO" id="GO:0005886">
    <property type="term" value="C:plasma membrane"/>
    <property type="evidence" value="ECO:0007669"/>
    <property type="project" value="UniProtKB-SubCell"/>
</dbReference>
<dbReference type="AlphaFoldDB" id="A0A917S1D4"/>
<dbReference type="SMART" id="SM00382">
    <property type="entry name" value="AAA"/>
    <property type="match status" value="1"/>
</dbReference>
<dbReference type="Pfam" id="PF00005">
    <property type="entry name" value="ABC_tran"/>
    <property type="match status" value="1"/>
</dbReference>
<evidence type="ECO:0000259" key="8">
    <source>
        <dbReference type="PROSITE" id="PS50893"/>
    </source>
</evidence>
<feature type="transmembrane region" description="Helical" evidence="7">
    <location>
        <begin position="245"/>
        <end position="263"/>
    </location>
</feature>
<evidence type="ECO:0000256" key="2">
    <source>
        <dbReference type="ARBA" id="ARBA00022692"/>
    </source>
</evidence>
<dbReference type="PANTHER" id="PTHR24221:SF654">
    <property type="entry name" value="ATP-BINDING CASSETTE SUB-FAMILY B MEMBER 6"/>
    <property type="match status" value="1"/>
</dbReference>
<keyword evidence="6 7" id="KW-0472">Membrane</keyword>
<evidence type="ECO:0000256" key="6">
    <source>
        <dbReference type="ARBA" id="ARBA00023136"/>
    </source>
</evidence>
<feature type="transmembrane region" description="Helical" evidence="7">
    <location>
        <begin position="269"/>
        <end position="286"/>
    </location>
</feature>
<evidence type="ECO:0000256" key="4">
    <source>
        <dbReference type="ARBA" id="ARBA00022840"/>
    </source>
</evidence>
<evidence type="ECO:0000256" key="7">
    <source>
        <dbReference type="SAM" id="Phobius"/>
    </source>
</evidence>
<dbReference type="GO" id="GO:0016887">
    <property type="term" value="F:ATP hydrolysis activity"/>
    <property type="evidence" value="ECO:0007669"/>
    <property type="project" value="InterPro"/>
</dbReference>
<dbReference type="InterPro" id="IPR027417">
    <property type="entry name" value="P-loop_NTPase"/>
</dbReference>
<evidence type="ECO:0000313" key="10">
    <source>
        <dbReference type="Proteomes" id="UP000613840"/>
    </source>
</evidence>
<evidence type="ECO:0000313" key="9">
    <source>
        <dbReference type="EMBL" id="GGL50318.1"/>
    </source>
</evidence>
<dbReference type="GO" id="GO:0005524">
    <property type="term" value="F:ATP binding"/>
    <property type="evidence" value="ECO:0007669"/>
    <property type="project" value="UniProtKB-KW"/>
</dbReference>
<keyword evidence="2 7" id="KW-0812">Transmembrane</keyword>
<dbReference type="GO" id="GO:0034040">
    <property type="term" value="F:ATPase-coupled lipid transmembrane transporter activity"/>
    <property type="evidence" value="ECO:0007669"/>
    <property type="project" value="TreeGrafter"/>
</dbReference>
<dbReference type="SUPFAM" id="SSF90123">
    <property type="entry name" value="ABC transporter transmembrane region"/>
    <property type="match status" value="1"/>
</dbReference>
<evidence type="ECO:0000256" key="3">
    <source>
        <dbReference type="ARBA" id="ARBA00022741"/>
    </source>
</evidence>
<dbReference type="Gene3D" id="1.20.1560.10">
    <property type="entry name" value="ABC transporter type 1, transmembrane domain"/>
    <property type="match status" value="1"/>
</dbReference>
<accession>A0A917S1D4</accession>
<feature type="domain" description="ABC transporter" evidence="8">
    <location>
        <begin position="337"/>
        <end position="583"/>
    </location>
</feature>
<dbReference type="Gene3D" id="3.40.50.300">
    <property type="entry name" value="P-loop containing nucleotide triphosphate hydrolases"/>
    <property type="match status" value="1"/>
</dbReference>
<gene>
    <name evidence="9" type="ORF">GCM10011575_05720</name>
</gene>
<comment type="subcellular location">
    <subcellularLocation>
        <location evidence="1">Cell membrane</location>
        <topology evidence="1">Multi-pass membrane protein</topology>
    </subcellularLocation>
</comment>
<feature type="transmembrane region" description="Helical" evidence="7">
    <location>
        <begin position="57"/>
        <end position="77"/>
    </location>
</feature>
<protein>
    <submittedName>
        <fullName evidence="9">ABC transporter permease</fullName>
    </submittedName>
</protein>
<dbReference type="Proteomes" id="UP000613840">
    <property type="component" value="Unassembled WGS sequence"/>
</dbReference>
<dbReference type="PROSITE" id="PS00211">
    <property type="entry name" value="ABC_TRANSPORTER_1"/>
    <property type="match status" value="1"/>
</dbReference>
<sequence>MKLIRALRLLVSTSVRIAPASSIGCLAETAGVIVSLLNSWMLAVLVAAAARGDVDRMILAAVVLVGQIAVSRVLFLVGMNARMNQLEIVGQEFAGRIAYITATLPTLEPLDDPKYLDQLHILKEQQGALGMAVNTLLNQLNSLVGVICVLTLATAADPRMLFVAAASLPTVLAGPVVARWQARTEAASAEPGRLAQALLGLGIAPAHAGEFRVFGLAGPLRARQAAASRAWRAPMLGLAIKESTLTAATQVVFFGAAAVVIGWMVHDALAGTVGIAAITLSILLVTRLQNVSSEMRAIIGQAASMSRTAGRYLWLVELADRLAVDRPTELTPSGSGLRLSGVCYRYPGADHDAVRSVSLELTPGTVLAVVGENGAGKSTLAELIAGIRTPTSGRVVCAGIDQAAVDPSAWRQQVSAAFQDHVRFEFLVSETVGIGDLPASADSDLVLQAVRAGAAEGVVAAVPRGLDTQLGSAWPDGVDLSGGQWQRLAIARSMMRRTPLVRVLDEPTAALDALTEHQLFDRYAEAARTGRVSGTITILVTHRFSTVAAADLVIVLDHGRIVEQGAHDQLIAANGRYAELYNLQARGYRPTTEPEETIS</sequence>
<dbReference type="InterPro" id="IPR003439">
    <property type="entry name" value="ABC_transporter-like_ATP-bd"/>
</dbReference>
<evidence type="ECO:0000256" key="1">
    <source>
        <dbReference type="ARBA" id="ARBA00004651"/>
    </source>
</evidence>
<dbReference type="PROSITE" id="PS50893">
    <property type="entry name" value="ABC_TRANSPORTER_2"/>
    <property type="match status" value="1"/>
</dbReference>
<organism evidence="9 10">
    <name type="scientific">Microlunatus endophyticus</name>
    <dbReference type="NCBI Taxonomy" id="1716077"/>
    <lineage>
        <taxon>Bacteria</taxon>
        <taxon>Bacillati</taxon>
        <taxon>Actinomycetota</taxon>
        <taxon>Actinomycetes</taxon>
        <taxon>Propionibacteriales</taxon>
        <taxon>Propionibacteriaceae</taxon>
        <taxon>Microlunatus</taxon>
    </lineage>
</organism>
<dbReference type="PANTHER" id="PTHR24221">
    <property type="entry name" value="ATP-BINDING CASSETTE SUB-FAMILY B"/>
    <property type="match status" value="1"/>
</dbReference>
<dbReference type="RefSeq" id="WP_188893630.1">
    <property type="nucleotide sequence ID" value="NZ_BMMZ01000001.1"/>
</dbReference>
<reference evidence="9" key="1">
    <citation type="journal article" date="2014" name="Int. J. Syst. Evol. Microbiol.">
        <title>Complete genome sequence of Corynebacterium casei LMG S-19264T (=DSM 44701T), isolated from a smear-ripened cheese.</title>
        <authorList>
            <consortium name="US DOE Joint Genome Institute (JGI-PGF)"/>
            <person name="Walter F."/>
            <person name="Albersmeier A."/>
            <person name="Kalinowski J."/>
            <person name="Ruckert C."/>
        </authorList>
    </citation>
    <scope>NUCLEOTIDE SEQUENCE</scope>
    <source>
        <strain evidence="9">CGMCC 4.7306</strain>
    </source>
</reference>
<reference evidence="9" key="2">
    <citation type="submission" date="2020-09" db="EMBL/GenBank/DDBJ databases">
        <authorList>
            <person name="Sun Q."/>
            <person name="Zhou Y."/>
        </authorList>
    </citation>
    <scope>NUCLEOTIDE SEQUENCE</scope>
    <source>
        <strain evidence="9">CGMCC 4.7306</strain>
    </source>
</reference>
<keyword evidence="3" id="KW-0547">Nucleotide-binding</keyword>
<evidence type="ECO:0000256" key="5">
    <source>
        <dbReference type="ARBA" id="ARBA00022989"/>
    </source>
</evidence>
<dbReference type="InterPro" id="IPR017871">
    <property type="entry name" value="ABC_transporter-like_CS"/>
</dbReference>
<dbReference type="InterPro" id="IPR036640">
    <property type="entry name" value="ABC1_TM_sf"/>
</dbReference>
<comment type="caution">
    <text evidence="9">The sequence shown here is derived from an EMBL/GenBank/DDBJ whole genome shotgun (WGS) entry which is preliminary data.</text>
</comment>
<name>A0A917S1D4_9ACTN</name>